<feature type="compositionally biased region" description="Basic and acidic residues" evidence="5">
    <location>
        <begin position="871"/>
        <end position="885"/>
    </location>
</feature>
<evidence type="ECO:0000259" key="6">
    <source>
        <dbReference type="PROSITE" id="PS50103"/>
    </source>
</evidence>
<keyword evidence="3 4" id="KW-0862">Zinc</keyword>
<dbReference type="WBParaSite" id="jg15465">
    <property type="protein sequence ID" value="jg15465"/>
    <property type="gene ID" value="jg15465"/>
</dbReference>
<feature type="region of interest" description="Disordered" evidence="5">
    <location>
        <begin position="468"/>
        <end position="487"/>
    </location>
</feature>
<dbReference type="PROSITE" id="PS50103">
    <property type="entry name" value="ZF_C3H1"/>
    <property type="match status" value="1"/>
</dbReference>
<feature type="compositionally biased region" description="Basic residues" evidence="5">
    <location>
        <begin position="842"/>
        <end position="853"/>
    </location>
</feature>
<dbReference type="Gene3D" id="4.10.1000.10">
    <property type="entry name" value="Zinc finger, CCCH-type"/>
    <property type="match status" value="1"/>
</dbReference>
<evidence type="ECO:0000256" key="1">
    <source>
        <dbReference type="ARBA" id="ARBA00022723"/>
    </source>
</evidence>
<feature type="domain" description="C3H1-type" evidence="6">
    <location>
        <begin position="228"/>
        <end position="255"/>
    </location>
</feature>
<feature type="compositionally biased region" description="Polar residues" evidence="5">
    <location>
        <begin position="386"/>
        <end position="395"/>
    </location>
</feature>
<feature type="compositionally biased region" description="Low complexity" evidence="5">
    <location>
        <begin position="777"/>
        <end position="797"/>
    </location>
</feature>
<dbReference type="SUPFAM" id="SSF90229">
    <property type="entry name" value="CCCH zinc finger"/>
    <property type="match status" value="1"/>
</dbReference>
<accession>A0A915D3B2</accession>
<sequence>MKSPCMVKNMAKFLKNLRRAPLPHHLLPRQHHQPHLLNQQQRDQDKKCSENINMMDDNVIHLDQNDLNYGDEDEDFQEEYSNKPTDQCKFSNEPAETASLDDILLEKITAISSSEDDDSDTETIGKQNDKDSKTLASNPLVEDSSQLIIQAQKEKKPVEDAELEDGELTESDSDESEIAVIKGSTGLSPIPAPVPPQLPMVFDCTRPPILFPMQPRGSYVAVKASERSPDVGVCKFYLRGACTWGEGCKFFHPAESDKPYWVQKLHITRPLITSPFTGARVIQTTNLCKPSPVTYSVPNFATGNRGLRQARELVNKKAGVVEKGKGRASEDNIDGFPANQRRDSESPGLASPSSFQSARLSRRSLTAGQSTEESEERAGGRKQITAPFSGSTSIPSLIDDIRSPESGTPYSQSRRNSNNRQSYAHKEDRYVKSSGRRTRSQSSASEEDEQVSRNSRKLKSLVSPVFTNSTSSSYQRSSQHHHRLTLISKHSEFSDPWARDRRIRSKSPSRALNPAQLPTTTNPKPKHPQPHQLYLNQEKVEVTLVLLCLQMAPLLHSPATMRPRAIGGVPEKSQLQKAGKGEVHHQLPRFLRLQVGPDHLHMILREEGLTKGVILPKELIPTRKTSEKKFWIKHFTKSRSPNSSDEEGKALKAKKLDVAKFFEHNEQDAPAAYRHSTSTTTKPSSSQRNRRRTRSSSTSSTGSSSSSGTSSRRRQNKNKKVDTKRAETHKKPVVRMPSPEADPISSDGEDNIEQEKTDAKRTIDFQLKKQKNKKKSSNSSINSSSSSSQGNQSKKSSPTPPPANDVDIRKRPHPTNLDEDDEIDAALESVCTTTKQKDIPAKHKSSSKVKKFSPTKECKEDEESQKRQRKKELMRQLKQVDEAIKQKKQSIPQA</sequence>
<feature type="compositionally biased region" description="Polar residues" evidence="5">
    <location>
        <begin position="351"/>
        <end position="371"/>
    </location>
</feature>
<feature type="region of interest" description="Disordered" evidence="5">
    <location>
        <begin position="65"/>
        <end position="96"/>
    </location>
</feature>
<proteinExistence type="predicted"/>
<dbReference type="GO" id="GO:0008270">
    <property type="term" value="F:zinc ion binding"/>
    <property type="evidence" value="ECO:0007669"/>
    <property type="project" value="UniProtKB-KW"/>
</dbReference>
<name>A0A915D3B2_9BILA</name>
<evidence type="ECO:0000256" key="3">
    <source>
        <dbReference type="ARBA" id="ARBA00022833"/>
    </source>
</evidence>
<feature type="compositionally biased region" description="Acidic residues" evidence="5">
    <location>
        <begin position="160"/>
        <end position="175"/>
    </location>
</feature>
<feature type="compositionally biased region" description="Low complexity" evidence="5">
    <location>
        <begin position="411"/>
        <end position="422"/>
    </location>
</feature>
<feature type="region of interest" description="Disordered" evidence="5">
    <location>
        <begin position="495"/>
        <end position="530"/>
    </location>
</feature>
<evidence type="ECO:0000256" key="2">
    <source>
        <dbReference type="ARBA" id="ARBA00022771"/>
    </source>
</evidence>
<evidence type="ECO:0000256" key="5">
    <source>
        <dbReference type="SAM" id="MobiDB-lite"/>
    </source>
</evidence>
<keyword evidence="7" id="KW-1185">Reference proteome</keyword>
<feature type="region of interest" description="Disordered" evidence="5">
    <location>
        <begin position="666"/>
        <end position="894"/>
    </location>
</feature>
<dbReference type="InterPro" id="IPR000571">
    <property type="entry name" value="Znf_CCCH"/>
</dbReference>
<feature type="zinc finger region" description="C3H1-type" evidence="4">
    <location>
        <begin position="228"/>
        <end position="255"/>
    </location>
</feature>
<reference evidence="8" key="1">
    <citation type="submission" date="2022-11" db="UniProtKB">
        <authorList>
            <consortium name="WormBaseParasite"/>
        </authorList>
    </citation>
    <scope>IDENTIFICATION</scope>
</reference>
<dbReference type="Proteomes" id="UP000887574">
    <property type="component" value="Unplaced"/>
</dbReference>
<feature type="compositionally biased region" description="Basic and acidic residues" evidence="5">
    <location>
        <begin position="321"/>
        <end position="330"/>
    </location>
</feature>
<feature type="compositionally biased region" description="Acidic residues" evidence="5">
    <location>
        <begin position="69"/>
        <end position="78"/>
    </location>
</feature>
<organism evidence="7 8">
    <name type="scientific">Ditylenchus dipsaci</name>
    <dbReference type="NCBI Taxonomy" id="166011"/>
    <lineage>
        <taxon>Eukaryota</taxon>
        <taxon>Metazoa</taxon>
        <taxon>Ecdysozoa</taxon>
        <taxon>Nematoda</taxon>
        <taxon>Chromadorea</taxon>
        <taxon>Rhabditida</taxon>
        <taxon>Tylenchina</taxon>
        <taxon>Tylenchomorpha</taxon>
        <taxon>Sphaerularioidea</taxon>
        <taxon>Anguinidae</taxon>
        <taxon>Anguininae</taxon>
        <taxon>Ditylenchus</taxon>
    </lineage>
</organism>
<evidence type="ECO:0000256" key="4">
    <source>
        <dbReference type="PROSITE-ProRule" id="PRU00723"/>
    </source>
</evidence>
<keyword evidence="1 4" id="KW-0479">Metal-binding</keyword>
<keyword evidence="2 4" id="KW-0863">Zinc-finger</keyword>
<evidence type="ECO:0000313" key="8">
    <source>
        <dbReference type="WBParaSite" id="jg15465"/>
    </source>
</evidence>
<dbReference type="AlphaFoldDB" id="A0A915D3B2"/>
<evidence type="ECO:0000313" key="7">
    <source>
        <dbReference type="Proteomes" id="UP000887574"/>
    </source>
</evidence>
<feature type="region of interest" description="Disordered" evidence="5">
    <location>
        <begin position="321"/>
        <end position="463"/>
    </location>
</feature>
<protein>
    <submittedName>
        <fullName evidence="8">C3H1-type domain-containing protein</fullName>
    </submittedName>
</protein>
<feature type="compositionally biased region" description="Basic and acidic residues" evidence="5">
    <location>
        <begin position="753"/>
        <end position="767"/>
    </location>
</feature>
<dbReference type="InterPro" id="IPR036855">
    <property type="entry name" value="Znf_CCCH_sf"/>
</dbReference>
<feature type="compositionally biased region" description="Low complexity" evidence="5">
    <location>
        <begin position="676"/>
        <end position="687"/>
    </location>
</feature>
<feature type="compositionally biased region" description="Polar residues" evidence="5">
    <location>
        <begin position="508"/>
        <end position="523"/>
    </location>
</feature>
<feature type="region of interest" description="Disordered" evidence="5">
    <location>
        <begin position="111"/>
        <end position="175"/>
    </location>
</feature>
<feature type="compositionally biased region" description="Low complexity" evidence="5">
    <location>
        <begin position="695"/>
        <end position="710"/>
    </location>
</feature>
<feature type="compositionally biased region" description="Basic and acidic residues" evidence="5">
    <location>
        <begin position="719"/>
        <end position="730"/>
    </location>
</feature>